<dbReference type="EMBL" id="UINC01059174">
    <property type="protein sequence ID" value="SVB82289.1"/>
    <property type="molecule type" value="Genomic_DNA"/>
</dbReference>
<name>A0A382H526_9ZZZZ</name>
<gene>
    <name evidence="1" type="ORF">METZ01_LOCUS235143</name>
</gene>
<organism evidence="1">
    <name type="scientific">marine metagenome</name>
    <dbReference type="NCBI Taxonomy" id="408172"/>
    <lineage>
        <taxon>unclassified sequences</taxon>
        <taxon>metagenomes</taxon>
        <taxon>ecological metagenomes</taxon>
    </lineage>
</organism>
<protein>
    <submittedName>
        <fullName evidence="1">Uncharacterized protein</fullName>
    </submittedName>
</protein>
<accession>A0A382H526</accession>
<dbReference type="AlphaFoldDB" id="A0A382H526"/>
<reference evidence="1" key="1">
    <citation type="submission" date="2018-05" db="EMBL/GenBank/DDBJ databases">
        <authorList>
            <person name="Lanie J.A."/>
            <person name="Ng W.-L."/>
            <person name="Kazmierczak K.M."/>
            <person name="Andrzejewski T.M."/>
            <person name="Davidsen T.M."/>
            <person name="Wayne K.J."/>
            <person name="Tettelin H."/>
            <person name="Glass J.I."/>
            <person name="Rusch D."/>
            <person name="Podicherti R."/>
            <person name="Tsui H.-C.T."/>
            <person name="Winkler M.E."/>
        </authorList>
    </citation>
    <scope>NUCLEOTIDE SEQUENCE</scope>
</reference>
<evidence type="ECO:0000313" key="1">
    <source>
        <dbReference type="EMBL" id="SVB82289.1"/>
    </source>
</evidence>
<feature type="non-terminal residue" evidence="1">
    <location>
        <position position="30"/>
    </location>
</feature>
<proteinExistence type="predicted"/>
<sequence length="30" mass="3409">VLRLFVVNEPFSMHTQGKRHCGNPNECTHG</sequence>
<feature type="non-terminal residue" evidence="1">
    <location>
        <position position="1"/>
    </location>
</feature>